<dbReference type="EMBL" id="QRMZ01000046">
    <property type="protein sequence ID" value="RHK02456.1"/>
    <property type="molecule type" value="Genomic_DNA"/>
</dbReference>
<gene>
    <name evidence="1" type="ORF">DW084_17980</name>
</gene>
<dbReference type="Pfam" id="PF22652">
    <property type="entry name" value="DUF7006"/>
    <property type="match status" value="1"/>
</dbReference>
<dbReference type="RefSeq" id="WP_074536610.1">
    <property type="nucleotide sequence ID" value="NZ_FNFS01000015.1"/>
</dbReference>
<evidence type="ECO:0000313" key="1">
    <source>
        <dbReference type="EMBL" id="RHK02456.1"/>
    </source>
</evidence>
<dbReference type="InterPro" id="IPR054275">
    <property type="entry name" value="DUF7006"/>
</dbReference>
<dbReference type="Proteomes" id="UP000286288">
    <property type="component" value="Unassembled WGS sequence"/>
</dbReference>
<evidence type="ECO:0000313" key="2">
    <source>
        <dbReference type="Proteomes" id="UP000286288"/>
    </source>
</evidence>
<sequence length="114" mass="13339">MSIHSVKEYFHFFDESIEKQTSIKIQEYYEGIKKEFTCLIQSISSANALPSIKELMILDAKLQILSSLMEDNIFKLSEQEIIRLSEIDSASYYEEIFKLDGMTHTNDYHSLLFL</sequence>
<name>A0A1G9FKM5_ENTCA</name>
<comment type="caution">
    <text evidence="1">The sequence shown here is derived from an EMBL/GenBank/DDBJ whole genome shotgun (WGS) entry which is preliminary data.</text>
</comment>
<organism evidence="1 2">
    <name type="scientific">Enterococcus casseliflavus</name>
    <name type="common">Enterococcus flavescens</name>
    <dbReference type="NCBI Taxonomy" id="37734"/>
    <lineage>
        <taxon>Bacteria</taxon>
        <taxon>Bacillati</taxon>
        <taxon>Bacillota</taxon>
        <taxon>Bacilli</taxon>
        <taxon>Lactobacillales</taxon>
        <taxon>Enterococcaceae</taxon>
        <taxon>Enterococcus</taxon>
    </lineage>
</organism>
<dbReference type="AlphaFoldDB" id="A0A1G9FKM5"/>
<protein>
    <submittedName>
        <fullName evidence="1">Uncharacterized protein</fullName>
    </submittedName>
</protein>
<proteinExistence type="predicted"/>
<reference evidence="1 2" key="1">
    <citation type="submission" date="2018-08" db="EMBL/GenBank/DDBJ databases">
        <title>A genome reference for cultivated species of the human gut microbiota.</title>
        <authorList>
            <person name="Zou Y."/>
            <person name="Xue W."/>
            <person name="Luo G."/>
        </authorList>
    </citation>
    <scope>NUCLEOTIDE SEQUENCE [LARGE SCALE GENOMIC DNA]</scope>
    <source>
        <strain evidence="1 2">AF48-16</strain>
    </source>
</reference>
<accession>A0A1G9FKM5</accession>